<dbReference type="Proteomes" id="UP000429552">
    <property type="component" value="Unassembled WGS sequence"/>
</dbReference>
<accession>A0A640T8V1</accession>
<evidence type="ECO:0008006" key="4">
    <source>
        <dbReference type="Google" id="ProtNLM"/>
    </source>
</evidence>
<feature type="region of interest" description="Disordered" evidence="1">
    <location>
        <begin position="1"/>
        <end position="21"/>
    </location>
</feature>
<organism evidence="2 3">
    <name type="scientific">Streptomyces nigrescens</name>
    <dbReference type="NCBI Taxonomy" id="1920"/>
    <lineage>
        <taxon>Bacteria</taxon>
        <taxon>Bacillati</taxon>
        <taxon>Actinomycetota</taxon>
        <taxon>Actinomycetes</taxon>
        <taxon>Kitasatosporales</taxon>
        <taxon>Streptomycetaceae</taxon>
        <taxon>Streptomyces</taxon>
    </lineage>
</organism>
<evidence type="ECO:0000313" key="2">
    <source>
        <dbReference type="EMBL" id="GFE19614.1"/>
    </source>
</evidence>
<gene>
    <name evidence="2" type="ORF">Sliba_00670</name>
</gene>
<reference evidence="2 3" key="1">
    <citation type="submission" date="2019-12" db="EMBL/GenBank/DDBJ databases">
        <title>Whole genome shotgun sequence of Streptomyces libani subsp. libani NBRC 13452.</title>
        <authorList>
            <person name="Ichikawa N."/>
            <person name="Kimura A."/>
            <person name="Kitahashi Y."/>
            <person name="Komaki H."/>
            <person name="Tamura T."/>
        </authorList>
    </citation>
    <scope>NUCLEOTIDE SEQUENCE [LARGE SCALE GENOMIC DNA]</scope>
    <source>
        <strain evidence="2 3">NBRC 13452</strain>
    </source>
</reference>
<sequence>MQGPGGGPQTAGTGDCAGEQPVDRTLGWIMKARRNVRDHERLPQHSEAHLTWALITLMTLTTLMTRRLTRRGPR</sequence>
<name>A0A640T8V1_STRNI</name>
<protein>
    <recommendedName>
        <fullName evidence="4">Transposase DDE domain-containing protein</fullName>
    </recommendedName>
</protein>
<dbReference type="AlphaFoldDB" id="A0A640T8V1"/>
<dbReference type="EMBL" id="BLIP01000001">
    <property type="protein sequence ID" value="GFE19614.1"/>
    <property type="molecule type" value="Genomic_DNA"/>
</dbReference>
<evidence type="ECO:0000313" key="3">
    <source>
        <dbReference type="Proteomes" id="UP000429552"/>
    </source>
</evidence>
<comment type="caution">
    <text evidence="2">The sequence shown here is derived from an EMBL/GenBank/DDBJ whole genome shotgun (WGS) entry which is preliminary data.</text>
</comment>
<proteinExistence type="predicted"/>
<evidence type="ECO:0000256" key="1">
    <source>
        <dbReference type="SAM" id="MobiDB-lite"/>
    </source>
</evidence>